<proteinExistence type="predicted"/>
<evidence type="ECO:0000313" key="1">
    <source>
        <dbReference type="EMBL" id="NVI09842.1"/>
    </source>
</evidence>
<protein>
    <submittedName>
        <fullName evidence="1">Uncharacterized protein</fullName>
    </submittedName>
</protein>
<organism evidence="1 2">
    <name type="scientific">Paraburkholderia youngii</name>
    <dbReference type="NCBI Taxonomy" id="2782701"/>
    <lineage>
        <taxon>Bacteria</taxon>
        <taxon>Pseudomonadati</taxon>
        <taxon>Pseudomonadota</taxon>
        <taxon>Betaproteobacteria</taxon>
        <taxon>Burkholderiales</taxon>
        <taxon>Burkholderiaceae</taxon>
        <taxon>Paraburkholderia</taxon>
    </lineage>
</organism>
<accession>A0ABX2P0B7</accession>
<dbReference type="Proteomes" id="UP000821598">
    <property type="component" value="Unassembled WGS sequence"/>
</dbReference>
<keyword evidence="2" id="KW-1185">Reference proteome</keyword>
<name>A0ABX2P0B7_9BURK</name>
<comment type="caution">
    <text evidence="1">The sequence shown here is derived from an EMBL/GenBank/DDBJ whole genome shotgun (WGS) entry which is preliminary data.</text>
</comment>
<dbReference type="EMBL" id="VOMC01000155">
    <property type="protein sequence ID" value="NVI09842.1"/>
    <property type="molecule type" value="Genomic_DNA"/>
</dbReference>
<reference evidence="1 2" key="1">
    <citation type="submission" date="2019-08" db="EMBL/GenBank/DDBJ databases">
        <title>Paraburkholderia simonii sp. nov. and P. youngii sp. nov. Brazilian and Mexican Mimosa-associated rhizobia.</title>
        <authorList>
            <person name="Mavima L."/>
            <person name="Beukes C.W."/>
            <person name="Palmer M."/>
            <person name="De Meyer S.E."/>
            <person name="James E.K."/>
            <person name="Maluk M."/>
            <person name="Avontuur J.R."/>
            <person name="Chan W.Y."/>
            <person name="Venter S.N."/>
            <person name="Steenkamp E.T."/>
        </authorList>
    </citation>
    <scope>NUCLEOTIDE SEQUENCE [LARGE SCALE GENOMIC DNA]</scope>
    <source>
        <strain evidence="1 2">JPY454</strain>
    </source>
</reference>
<gene>
    <name evidence="1" type="ORF">FSB64_41240</name>
</gene>
<evidence type="ECO:0000313" key="2">
    <source>
        <dbReference type="Proteomes" id="UP000821598"/>
    </source>
</evidence>
<sequence>MLPLSPSNNFTPSSYGVGALPVRQIFDLRCGQRLEAKVPTAHPRTQECFGLERLQKYLEEHEVHMGVHRIKRLRAVLLTKRMSRYITTSRICHG</sequence>